<keyword evidence="7" id="KW-0732">Signal</keyword>
<evidence type="ECO:0000256" key="4">
    <source>
        <dbReference type="ARBA" id="ARBA00023012"/>
    </source>
</evidence>
<keyword evidence="11" id="KW-1185">Reference proteome</keyword>
<keyword evidence="10" id="KW-0808">Transferase</keyword>
<dbReference type="Pfam" id="PF07696">
    <property type="entry name" value="7TMR-DISMED2"/>
    <property type="match status" value="1"/>
</dbReference>
<feature type="transmembrane region" description="Helical" evidence="6">
    <location>
        <begin position="348"/>
        <end position="369"/>
    </location>
</feature>
<reference evidence="10" key="1">
    <citation type="submission" date="2021-12" db="EMBL/GenBank/DDBJ databases">
        <authorList>
            <person name="Rodrigo-Torres L."/>
            <person name="Arahal R. D."/>
            <person name="Lucena T."/>
        </authorList>
    </citation>
    <scope>NUCLEOTIDE SEQUENCE</scope>
    <source>
        <strain evidence="10">CECT 8267</strain>
    </source>
</reference>
<dbReference type="EC" id="2.7.13.3" evidence="2"/>
<organism evidence="10 11">
    <name type="scientific">Sinobacterium norvegicum</name>
    <dbReference type="NCBI Taxonomy" id="1641715"/>
    <lineage>
        <taxon>Bacteria</taxon>
        <taxon>Pseudomonadati</taxon>
        <taxon>Pseudomonadota</taxon>
        <taxon>Gammaproteobacteria</taxon>
        <taxon>Cellvibrionales</taxon>
        <taxon>Spongiibacteraceae</taxon>
        <taxon>Sinobacterium</taxon>
    </lineage>
</organism>
<feature type="transmembrane region" description="Helical" evidence="6">
    <location>
        <begin position="287"/>
        <end position="308"/>
    </location>
</feature>
<dbReference type="Gene3D" id="3.30.565.10">
    <property type="entry name" value="Histidine kinase-like ATPase, C-terminal domain"/>
    <property type="match status" value="1"/>
</dbReference>
<dbReference type="SUPFAM" id="SSF47384">
    <property type="entry name" value="Homodimeric domain of signal transducing histidine kinase"/>
    <property type="match status" value="1"/>
</dbReference>
<dbReference type="Gene3D" id="1.10.287.130">
    <property type="match status" value="1"/>
</dbReference>
<evidence type="ECO:0000259" key="9">
    <source>
        <dbReference type="PROSITE" id="PS50110"/>
    </source>
</evidence>
<dbReference type="Pfam" id="PF00512">
    <property type="entry name" value="HisKA"/>
    <property type="match status" value="1"/>
</dbReference>
<evidence type="ECO:0000256" key="2">
    <source>
        <dbReference type="ARBA" id="ARBA00012438"/>
    </source>
</evidence>
<keyword evidence="3 5" id="KW-0597">Phosphoprotein</keyword>
<evidence type="ECO:0000259" key="8">
    <source>
        <dbReference type="PROSITE" id="PS50109"/>
    </source>
</evidence>
<dbReference type="PANTHER" id="PTHR45339">
    <property type="entry name" value="HYBRID SIGNAL TRANSDUCTION HISTIDINE KINASE J"/>
    <property type="match status" value="1"/>
</dbReference>
<dbReference type="PANTHER" id="PTHR45339:SF1">
    <property type="entry name" value="HYBRID SIGNAL TRANSDUCTION HISTIDINE KINASE J"/>
    <property type="match status" value="1"/>
</dbReference>
<dbReference type="SMART" id="SM00448">
    <property type="entry name" value="REC"/>
    <property type="match status" value="1"/>
</dbReference>
<feature type="transmembrane region" description="Helical" evidence="6">
    <location>
        <begin position="222"/>
        <end position="245"/>
    </location>
</feature>
<feature type="domain" description="Histidine kinase" evidence="8">
    <location>
        <begin position="421"/>
        <end position="637"/>
    </location>
</feature>
<dbReference type="PROSITE" id="PS50110">
    <property type="entry name" value="RESPONSE_REGULATORY"/>
    <property type="match status" value="1"/>
</dbReference>
<evidence type="ECO:0000256" key="3">
    <source>
        <dbReference type="ARBA" id="ARBA00022553"/>
    </source>
</evidence>
<dbReference type="InterPro" id="IPR036890">
    <property type="entry name" value="HATPase_C_sf"/>
</dbReference>
<keyword evidence="6" id="KW-1133">Transmembrane helix</keyword>
<dbReference type="SUPFAM" id="SSF55874">
    <property type="entry name" value="ATPase domain of HSP90 chaperone/DNA topoisomerase II/histidine kinase"/>
    <property type="match status" value="1"/>
</dbReference>
<dbReference type="InterPro" id="IPR005467">
    <property type="entry name" value="His_kinase_dom"/>
</dbReference>
<dbReference type="InterPro" id="IPR011006">
    <property type="entry name" value="CheY-like_superfamily"/>
</dbReference>
<feature type="domain" description="Response regulatory" evidence="9">
    <location>
        <begin position="665"/>
        <end position="786"/>
    </location>
</feature>
<evidence type="ECO:0000256" key="7">
    <source>
        <dbReference type="SAM" id="SignalP"/>
    </source>
</evidence>
<evidence type="ECO:0000313" key="11">
    <source>
        <dbReference type="Proteomes" id="UP000838100"/>
    </source>
</evidence>
<dbReference type="InterPro" id="IPR036097">
    <property type="entry name" value="HisK_dim/P_sf"/>
</dbReference>
<dbReference type="RefSeq" id="WP_237443535.1">
    <property type="nucleotide sequence ID" value="NZ_CAKLPX010000001.1"/>
</dbReference>
<feature type="signal peptide" evidence="7">
    <location>
        <begin position="1"/>
        <end position="22"/>
    </location>
</feature>
<proteinExistence type="predicted"/>
<dbReference type="SMART" id="SM00388">
    <property type="entry name" value="HisKA"/>
    <property type="match status" value="1"/>
</dbReference>
<gene>
    <name evidence="10" type="primary">rcsC_6</name>
    <name evidence="10" type="ORF">SIN8267_00967</name>
</gene>
<protein>
    <recommendedName>
        <fullName evidence="2">histidine kinase</fullName>
        <ecNumber evidence="2">2.7.13.3</ecNumber>
    </recommendedName>
</protein>
<dbReference type="CDD" id="cd17546">
    <property type="entry name" value="REC_hyHK_CKI1_RcsC-like"/>
    <property type="match status" value="1"/>
</dbReference>
<dbReference type="InterPro" id="IPR004358">
    <property type="entry name" value="Sig_transdc_His_kin-like_C"/>
</dbReference>
<accession>A0ABN8EHQ4</accession>
<feature type="modified residue" description="4-aspartylphosphate" evidence="5">
    <location>
        <position position="716"/>
    </location>
</feature>
<dbReference type="PRINTS" id="PR00344">
    <property type="entry name" value="BCTRLSENSOR"/>
</dbReference>
<dbReference type="EMBL" id="CAKLPX010000001">
    <property type="protein sequence ID" value="CAH0990867.1"/>
    <property type="molecule type" value="Genomic_DNA"/>
</dbReference>
<dbReference type="InterPro" id="IPR001789">
    <property type="entry name" value="Sig_transdc_resp-reg_receiver"/>
</dbReference>
<evidence type="ECO:0000256" key="6">
    <source>
        <dbReference type="SAM" id="Phobius"/>
    </source>
</evidence>
<evidence type="ECO:0000313" key="10">
    <source>
        <dbReference type="EMBL" id="CAH0990867.1"/>
    </source>
</evidence>
<sequence length="786" mass="87574">MTAAKYIALISLVFLCFKPLMASGDTGLPDEITVTEQGVSGVMVSANARFFIEHDQVYSIEQVRRLWPSIPQQQVRDESATLGNGDSVYWVRMDIQTTALSTREWFVGVNNGSIDKVTAYLVTGDRVEAEAGIDASKPFADRAIKNPELYMPVQLAANQQYQIYLRVEHSGFVDSPVVLISRDEMLNHVSKKRFERGIYYGAVLMIVIFNFCLWLSTRQTAYLFYILFTASIGMIVAVVEGVAFQTLWPSAPWVNRYSINALINLPSIFAILFAISFLNLSLHGGRLYVVLMTLLSLNVVSMVVSVFLPFSYAHFLGSIGCLVVFPILLFAGAFSWYKGHFYAKYFTFAWLLLCIMISLISAAAVDFAIVEMNEVWYWLRLGSITEMTLLAFALAARINYIAMVGEAARAESSAKSDFIAHISHELRTPMNGILGMSELLKEQLTDPIQRHYNQVIYQSGQSLLAVINDILDSAKIEANKQDVVYAAFNIRALANEVLFVIEAQALTKGVELQCHVDQRIPVTVVGDAQRIRQVISNLLNNAIRFTDSGTIVLTLTVLEDAIRFTVADTGRGISSKTQQTLFNAFEQGEVDQESEFKGSGLGLYICRRLVRLMGGEIYCQSAEGFGASFWFDLKLQPGLTSAKKNIAAEESQTVMAKLNALHQLRVLVAEDNGVNQLVISKMLEKNGHSASVVENGLNAVNYYREHHGQIDVILMDCEMPVMDGYRAVEKIRGFEQSQGLPRIPIIAFTAHALPEHTERCIACGMDDVMVKPINESVMRKMLSKTQ</sequence>
<dbReference type="InterPro" id="IPR003594">
    <property type="entry name" value="HATPase_dom"/>
</dbReference>
<comment type="caution">
    <text evidence="10">The sequence shown here is derived from an EMBL/GenBank/DDBJ whole genome shotgun (WGS) entry which is preliminary data.</text>
</comment>
<dbReference type="InterPro" id="IPR011623">
    <property type="entry name" value="7TMR_DISM_rcpt_extracell_dom1"/>
</dbReference>
<dbReference type="CDD" id="cd16922">
    <property type="entry name" value="HATPase_EvgS-ArcB-TorS-like"/>
    <property type="match status" value="1"/>
</dbReference>
<dbReference type="InterPro" id="IPR003661">
    <property type="entry name" value="HisK_dim/P_dom"/>
</dbReference>
<keyword evidence="6" id="KW-0812">Transmembrane</keyword>
<feature type="transmembrane region" description="Helical" evidence="6">
    <location>
        <begin position="197"/>
        <end position="215"/>
    </location>
</feature>
<dbReference type="Pfam" id="PF07695">
    <property type="entry name" value="7TMR-DISM_7TM"/>
    <property type="match status" value="1"/>
</dbReference>
<dbReference type="CDD" id="cd00082">
    <property type="entry name" value="HisKA"/>
    <property type="match status" value="1"/>
</dbReference>
<evidence type="ECO:0000256" key="1">
    <source>
        <dbReference type="ARBA" id="ARBA00000085"/>
    </source>
</evidence>
<feature type="transmembrane region" description="Helical" evidence="6">
    <location>
        <begin position="314"/>
        <end position="336"/>
    </location>
</feature>
<dbReference type="Gene3D" id="2.60.40.2380">
    <property type="match status" value="1"/>
</dbReference>
<dbReference type="Pfam" id="PF00072">
    <property type="entry name" value="Response_reg"/>
    <property type="match status" value="1"/>
</dbReference>
<dbReference type="InterPro" id="IPR011622">
    <property type="entry name" value="7TMR_DISM_rcpt_extracell_dom2"/>
</dbReference>
<feature type="chain" id="PRO_5046491123" description="histidine kinase" evidence="7">
    <location>
        <begin position="23"/>
        <end position="786"/>
    </location>
</feature>
<dbReference type="GO" id="GO:0004673">
    <property type="term" value="F:protein histidine kinase activity"/>
    <property type="evidence" value="ECO:0007669"/>
    <property type="project" value="UniProtKB-EC"/>
</dbReference>
<comment type="catalytic activity">
    <reaction evidence="1">
        <text>ATP + protein L-histidine = ADP + protein N-phospho-L-histidine.</text>
        <dbReference type="EC" id="2.7.13.3"/>
    </reaction>
</comment>
<dbReference type="Pfam" id="PF02518">
    <property type="entry name" value="HATPase_c"/>
    <property type="match status" value="1"/>
</dbReference>
<feature type="transmembrane region" description="Helical" evidence="6">
    <location>
        <begin position="257"/>
        <end position="280"/>
    </location>
</feature>
<dbReference type="Gene3D" id="3.40.50.2300">
    <property type="match status" value="1"/>
</dbReference>
<name>A0ABN8EHQ4_9GAMM</name>
<dbReference type="Proteomes" id="UP000838100">
    <property type="component" value="Unassembled WGS sequence"/>
</dbReference>
<dbReference type="SUPFAM" id="SSF52172">
    <property type="entry name" value="CheY-like"/>
    <property type="match status" value="1"/>
</dbReference>
<keyword evidence="6" id="KW-0472">Membrane</keyword>
<dbReference type="PROSITE" id="PS50109">
    <property type="entry name" value="HIS_KIN"/>
    <property type="match status" value="1"/>
</dbReference>
<keyword evidence="4" id="KW-0902">Two-component regulatory system</keyword>
<evidence type="ECO:0000256" key="5">
    <source>
        <dbReference type="PROSITE-ProRule" id="PRU00169"/>
    </source>
</evidence>
<dbReference type="SMART" id="SM00387">
    <property type="entry name" value="HATPase_c"/>
    <property type="match status" value="1"/>
</dbReference>
<keyword evidence="10" id="KW-0418">Kinase</keyword>